<dbReference type="InterPro" id="IPR002376">
    <property type="entry name" value="Formyl_transf_N"/>
</dbReference>
<dbReference type="SUPFAM" id="SSF53328">
    <property type="entry name" value="Formyltransferase"/>
    <property type="match status" value="1"/>
</dbReference>
<keyword evidence="9" id="KW-1185">Reference proteome</keyword>
<feature type="domain" description="Formyl transferase C-terminal" evidence="7">
    <location>
        <begin position="259"/>
        <end position="370"/>
    </location>
</feature>
<dbReference type="GO" id="GO:0004479">
    <property type="term" value="F:methionyl-tRNA formyltransferase activity"/>
    <property type="evidence" value="ECO:0007669"/>
    <property type="project" value="UniProtKB-EC"/>
</dbReference>
<evidence type="ECO:0000313" key="8">
    <source>
        <dbReference type="EMBL" id="SCU92716.1"/>
    </source>
</evidence>
<dbReference type="InterPro" id="IPR041711">
    <property type="entry name" value="Met-tRNA-FMT_N"/>
</dbReference>
<evidence type="ECO:0000256" key="2">
    <source>
        <dbReference type="ARBA" id="ARBA00012261"/>
    </source>
</evidence>
<evidence type="ECO:0000256" key="5">
    <source>
        <dbReference type="ARBA" id="ARBA00022917"/>
    </source>
</evidence>
<evidence type="ECO:0000259" key="7">
    <source>
        <dbReference type="Pfam" id="PF02911"/>
    </source>
</evidence>
<evidence type="ECO:0000256" key="4">
    <source>
        <dbReference type="ARBA" id="ARBA00022679"/>
    </source>
</evidence>
<organism evidence="8 9">
    <name type="scientific">Lachancea meyersii CBS 8951</name>
    <dbReference type="NCBI Taxonomy" id="1266667"/>
    <lineage>
        <taxon>Eukaryota</taxon>
        <taxon>Fungi</taxon>
        <taxon>Dikarya</taxon>
        <taxon>Ascomycota</taxon>
        <taxon>Saccharomycotina</taxon>
        <taxon>Saccharomycetes</taxon>
        <taxon>Saccharomycetales</taxon>
        <taxon>Saccharomycetaceae</taxon>
        <taxon>Lachancea</taxon>
    </lineage>
</organism>
<dbReference type="PANTHER" id="PTHR11138:SF5">
    <property type="entry name" value="METHIONYL-TRNA FORMYLTRANSFERASE, MITOCHONDRIAL"/>
    <property type="match status" value="1"/>
</dbReference>
<dbReference type="Pfam" id="PF00551">
    <property type="entry name" value="Formyl_trans_N"/>
    <property type="match status" value="1"/>
</dbReference>
<dbReference type="InterPro" id="IPR005793">
    <property type="entry name" value="Formyl_trans_C"/>
</dbReference>
<dbReference type="EC" id="2.1.2.9" evidence="2"/>
<gene>
    <name evidence="8" type="ORF">LAME_0F01178G</name>
</gene>
<accession>A0A1G4JPQ8</accession>
<dbReference type="Pfam" id="PF02911">
    <property type="entry name" value="Formyl_trans_C"/>
    <property type="match status" value="1"/>
</dbReference>
<evidence type="ECO:0000256" key="1">
    <source>
        <dbReference type="ARBA" id="ARBA00010699"/>
    </source>
</evidence>
<evidence type="ECO:0000259" key="6">
    <source>
        <dbReference type="Pfam" id="PF00551"/>
    </source>
</evidence>
<name>A0A1G4JPQ8_9SACH</name>
<dbReference type="OrthoDB" id="10268103at2759"/>
<evidence type="ECO:0000256" key="3">
    <source>
        <dbReference type="ARBA" id="ARBA00014185"/>
    </source>
</evidence>
<reference evidence="9" key="1">
    <citation type="submission" date="2016-03" db="EMBL/GenBank/DDBJ databases">
        <authorList>
            <person name="Devillers Hugo."/>
        </authorList>
    </citation>
    <scope>NUCLEOTIDE SEQUENCE [LARGE SCALE GENOMIC DNA]</scope>
</reference>
<protein>
    <recommendedName>
        <fullName evidence="3">Methionyl-tRNA formyltransferase, mitochondrial</fullName>
        <ecNumber evidence="2">2.1.2.9</ecNumber>
    </recommendedName>
</protein>
<dbReference type="Gene3D" id="3.40.50.12230">
    <property type="match status" value="1"/>
</dbReference>
<evidence type="ECO:0000313" key="9">
    <source>
        <dbReference type="Proteomes" id="UP000191144"/>
    </source>
</evidence>
<dbReference type="EMBL" id="LT598477">
    <property type="protein sequence ID" value="SCU92716.1"/>
    <property type="molecule type" value="Genomic_DNA"/>
</dbReference>
<dbReference type="NCBIfam" id="TIGR00460">
    <property type="entry name" value="fmt"/>
    <property type="match status" value="1"/>
</dbReference>
<dbReference type="AlphaFoldDB" id="A0A1G4JPQ8"/>
<comment type="similarity">
    <text evidence="1">Belongs to the Fmt family.</text>
</comment>
<sequence length="384" mass="42605">MSFFCRSIAGSLTFQRSYSNVSKPLDVLFFGSDHFSVHSLNALYNLKKEAPKLIGDIQVVTRSTKKCGRNLSVTKSVPIARLSYSLGLPRVIECDSKEDMLGPLANAMQTASYDMIIAVSFGKLIPKQLLSKVSYTLNVHPSLLPRYKGSSPIQYTLLNGDETTGVSIQTLHPEKFDCGQVVAQTEPESVQQLLQEGDSTNVDAGLYSDPSTPPKVSKLMDALGDRGAKLLTHVIEEGLYGTHRAVQTPYAESFAPKTTTKMRQIQWDSDTAQTAIRKMDALGSVYAFKKICKKNGDPTQLKRVIFHNLSAYDDAEKVPAILGLQPGSFEYDETHRCVAIRVDRKHVLQCSTIQFEGFKIETPEQFFKSLRKRCGTLSTEKTFA</sequence>
<dbReference type="InterPro" id="IPR005794">
    <property type="entry name" value="Fmt"/>
</dbReference>
<dbReference type="CDD" id="cd08646">
    <property type="entry name" value="FMT_core_Met-tRNA-FMT_N"/>
    <property type="match status" value="1"/>
</dbReference>
<keyword evidence="4" id="KW-0808">Transferase</keyword>
<feature type="domain" description="Formyl transferase N-terminal" evidence="6">
    <location>
        <begin position="27"/>
        <end position="188"/>
    </location>
</feature>
<dbReference type="PANTHER" id="PTHR11138">
    <property type="entry name" value="METHIONYL-TRNA FORMYLTRANSFERASE"/>
    <property type="match status" value="1"/>
</dbReference>
<dbReference type="Proteomes" id="UP000191144">
    <property type="component" value="Chromosome F"/>
</dbReference>
<proteinExistence type="inferred from homology"/>
<dbReference type="InterPro" id="IPR036477">
    <property type="entry name" value="Formyl_transf_N_sf"/>
</dbReference>
<keyword evidence="5" id="KW-0648">Protein biosynthesis</keyword>
<dbReference type="GO" id="GO:0005739">
    <property type="term" value="C:mitochondrion"/>
    <property type="evidence" value="ECO:0007669"/>
    <property type="project" value="TreeGrafter"/>
</dbReference>